<organism evidence="2 3">
    <name type="scientific">Tanacetum coccineum</name>
    <dbReference type="NCBI Taxonomy" id="301880"/>
    <lineage>
        <taxon>Eukaryota</taxon>
        <taxon>Viridiplantae</taxon>
        <taxon>Streptophyta</taxon>
        <taxon>Embryophyta</taxon>
        <taxon>Tracheophyta</taxon>
        <taxon>Spermatophyta</taxon>
        <taxon>Magnoliopsida</taxon>
        <taxon>eudicotyledons</taxon>
        <taxon>Gunneridae</taxon>
        <taxon>Pentapetalae</taxon>
        <taxon>asterids</taxon>
        <taxon>campanulids</taxon>
        <taxon>Asterales</taxon>
        <taxon>Asteraceae</taxon>
        <taxon>Asteroideae</taxon>
        <taxon>Anthemideae</taxon>
        <taxon>Anthemidinae</taxon>
        <taxon>Tanacetum</taxon>
    </lineage>
</organism>
<dbReference type="EMBL" id="BQNB010014411">
    <property type="protein sequence ID" value="GJT27820.1"/>
    <property type="molecule type" value="Genomic_DNA"/>
</dbReference>
<reference evidence="2" key="2">
    <citation type="submission" date="2022-01" db="EMBL/GenBank/DDBJ databases">
        <authorList>
            <person name="Yamashiro T."/>
            <person name="Shiraishi A."/>
            <person name="Satake H."/>
            <person name="Nakayama K."/>
        </authorList>
    </citation>
    <scope>NUCLEOTIDE SEQUENCE</scope>
</reference>
<sequence>MGRDGCRWWFNEVWWSCAPLAKAVDPLQGGDSEMGSDGGGKSRPEVLSTSASGGRIEVWGSDGNPSPNGIVSGRVVYIG</sequence>
<reference evidence="2" key="1">
    <citation type="journal article" date="2022" name="Int. J. Mol. Sci.">
        <title>Draft Genome of Tanacetum Coccineum: Genomic Comparison of Closely Related Tanacetum-Family Plants.</title>
        <authorList>
            <person name="Yamashiro T."/>
            <person name="Shiraishi A."/>
            <person name="Nakayama K."/>
            <person name="Satake H."/>
        </authorList>
    </citation>
    <scope>NUCLEOTIDE SEQUENCE</scope>
</reference>
<evidence type="ECO:0000256" key="1">
    <source>
        <dbReference type="SAM" id="MobiDB-lite"/>
    </source>
</evidence>
<evidence type="ECO:0000313" key="3">
    <source>
        <dbReference type="Proteomes" id="UP001151760"/>
    </source>
</evidence>
<name>A0ABQ5CMA3_9ASTR</name>
<proteinExistence type="predicted"/>
<keyword evidence="3" id="KW-1185">Reference proteome</keyword>
<gene>
    <name evidence="2" type="ORF">Tco_0908095</name>
</gene>
<comment type="caution">
    <text evidence="2">The sequence shown here is derived from an EMBL/GenBank/DDBJ whole genome shotgun (WGS) entry which is preliminary data.</text>
</comment>
<dbReference type="Proteomes" id="UP001151760">
    <property type="component" value="Unassembled WGS sequence"/>
</dbReference>
<accession>A0ABQ5CMA3</accession>
<evidence type="ECO:0000313" key="2">
    <source>
        <dbReference type="EMBL" id="GJT27820.1"/>
    </source>
</evidence>
<feature type="region of interest" description="Disordered" evidence="1">
    <location>
        <begin position="27"/>
        <end position="64"/>
    </location>
</feature>
<protein>
    <submittedName>
        <fullName evidence="2">Uncharacterized protein</fullName>
    </submittedName>
</protein>